<evidence type="ECO:0000256" key="3">
    <source>
        <dbReference type="ARBA" id="ARBA00022679"/>
    </source>
</evidence>
<dbReference type="PANTHER" id="PTHR43409">
    <property type="entry name" value="ANAEROBIC MAGNESIUM-PROTOPORPHYRIN IX MONOMETHYL ESTER CYCLASE-RELATED"/>
    <property type="match status" value="1"/>
</dbReference>
<sequence length="482" mass="55653">MFYPKLETTKPRLLPMSVLTVAAPLVKDGFSVKIIDQRAGDDWKSVLARELKDKPLFVGFSSKTGKQIMNALEASHLVKETSDVPTVWGGVHASLLPAETLKNKFVDFVIVGEGESPVLKLAQALREKKSYEAIDGLGYKKGNDVFYNPQKTFVNLDEAPEIPYNLINIENYIENYSFATGKPGRNIAFYTSRGCPHRCGFCYNKEFNKSKWRGESAERLVERMKKLVKDYGITAFEIEDDEFFVDMNRAKKVCEFLIKEKLNIEIFTTCRVNYVQQRMDDDLLKLCFEAGFKSLAFGVESGSPRVQKMMAKDITNEQVFDTVRRLKKAGIGSKYYFIAGAPTETIKELYETADLIRAMKKTDPDIIIPPWRIFTPYPGTELYASSRELGFKPPKSLEEWSDYDFRKIKMPWISKKARSVIQNGIYSISFLSLQNKGGKSFYFRLSRIYGKTVDFRWKMRWFYFPEKHFIFLIKKIKHEIYG</sequence>
<evidence type="ECO:0000256" key="7">
    <source>
        <dbReference type="ARBA" id="ARBA00023014"/>
    </source>
</evidence>
<dbReference type="InterPro" id="IPR006638">
    <property type="entry name" value="Elp3/MiaA/NifB-like_rSAM"/>
</dbReference>
<evidence type="ECO:0000256" key="1">
    <source>
        <dbReference type="ARBA" id="ARBA00001966"/>
    </source>
</evidence>
<evidence type="ECO:0000313" key="10">
    <source>
        <dbReference type="EMBL" id="KKS56688.1"/>
    </source>
</evidence>
<dbReference type="InterPro" id="IPR007197">
    <property type="entry name" value="rSAM"/>
</dbReference>
<proteinExistence type="predicted"/>
<dbReference type="SFLD" id="SFLDG01123">
    <property type="entry name" value="methyltransferase_(Class_B)"/>
    <property type="match status" value="1"/>
</dbReference>
<evidence type="ECO:0000259" key="9">
    <source>
        <dbReference type="PROSITE" id="PS51918"/>
    </source>
</evidence>
<evidence type="ECO:0000256" key="2">
    <source>
        <dbReference type="ARBA" id="ARBA00022603"/>
    </source>
</evidence>
<dbReference type="GO" id="GO:0031419">
    <property type="term" value="F:cobalamin binding"/>
    <property type="evidence" value="ECO:0007669"/>
    <property type="project" value="InterPro"/>
</dbReference>
<evidence type="ECO:0000256" key="5">
    <source>
        <dbReference type="ARBA" id="ARBA00022723"/>
    </source>
</evidence>
<dbReference type="SUPFAM" id="SSF102114">
    <property type="entry name" value="Radical SAM enzymes"/>
    <property type="match status" value="1"/>
</dbReference>
<dbReference type="InterPro" id="IPR034466">
    <property type="entry name" value="Methyltransferase_Class_B"/>
</dbReference>
<comment type="cofactor">
    <cofactor evidence="1">
        <name>[4Fe-4S] cluster</name>
        <dbReference type="ChEBI" id="CHEBI:49883"/>
    </cofactor>
</comment>
<evidence type="ECO:0000256" key="6">
    <source>
        <dbReference type="ARBA" id="ARBA00023004"/>
    </source>
</evidence>
<dbReference type="Proteomes" id="UP000034837">
    <property type="component" value="Unassembled WGS sequence"/>
</dbReference>
<dbReference type="GO" id="GO:0046872">
    <property type="term" value="F:metal ion binding"/>
    <property type="evidence" value="ECO:0007669"/>
    <property type="project" value="UniProtKB-KW"/>
</dbReference>
<dbReference type="Gene3D" id="3.80.30.20">
    <property type="entry name" value="tm_1862 like domain"/>
    <property type="match status" value="1"/>
</dbReference>
<dbReference type="SMART" id="SM00729">
    <property type="entry name" value="Elp3"/>
    <property type="match status" value="1"/>
</dbReference>
<keyword evidence="7" id="KW-0411">Iron-sulfur</keyword>
<dbReference type="GO" id="GO:0051539">
    <property type="term" value="F:4 iron, 4 sulfur cluster binding"/>
    <property type="evidence" value="ECO:0007669"/>
    <property type="project" value="UniProtKB-KW"/>
</dbReference>
<dbReference type="Pfam" id="PF02310">
    <property type="entry name" value="B12-binding"/>
    <property type="match status" value="1"/>
</dbReference>
<keyword evidence="6" id="KW-0408">Iron</keyword>
<dbReference type="PANTHER" id="PTHR43409:SF7">
    <property type="entry name" value="BLL1977 PROTEIN"/>
    <property type="match status" value="1"/>
</dbReference>
<dbReference type="InterPro" id="IPR023404">
    <property type="entry name" value="rSAM_horseshoe"/>
</dbReference>
<dbReference type="Pfam" id="PF04055">
    <property type="entry name" value="Radical_SAM"/>
    <property type="match status" value="1"/>
</dbReference>
<dbReference type="InterPro" id="IPR051198">
    <property type="entry name" value="BchE-like"/>
</dbReference>
<dbReference type="PROSITE" id="PS51332">
    <property type="entry name" value="B12_BINDING"/>
    <property type="match status" value="1"/>
</dbReference>
<dbReference type="InterPro" id="IPR058240">
    <property type="entry name" value="rSAM_sf"/>
</dbReference>
<dbReference type="InterPro" id="IPR006158">
    <property type="entry name" value="Cobalamin-bd"/>
</dbReference>
<evidence type="ECO:0000313" key="11">
    <source>
        <dbReference type="Proteomes" id="UP000034837"/>
    </source>
</evidence>
<dbReference type="Gene3D" id="3.40.50.280">
    <property type="entry name" value="Cobalamin-binding domain"/>
    <property type="match status" value="1"/>
</dbReference>
<dbReference type="PROSITE" id="PS51918">
    <property type="entry name" value="RADICAL_SAM"/>
    <property type="match status" value="1"/>
</dbReference>
<dbReference type="SFLD" id="SFLDG01082">
    <property type="entry name" value="B12-binding_domain_containing"/>
    <property type="match status" value="1"/>
</dbReference>
<protein>
    <submittedName>
        <fullName evidence="10">Cobalamin B12-binding domain protein</fullName>
    </submittedName>
</protein>
<name>A0A0G1D3W4_9BACT</name>
<dbReference type="CDD" id="cd01335">
    <property type="entry name" value="Radical_SAM"/>
    <property type="match status" value="1"/>
</dbReference>
<dbReference type="EMBL" id="LCDO01000007">
    <property type="protein sequence ID" value="KKS56688.1"/>
    <property type="molecule type" value="Genomic_DNA"/>
</dbReference>
<gene>
    <name evidence="10" type="ORF">UV20_C0007G0025</name>
</gene>
<dbReference type="CDD" id="cd02068">
    <property type="entry name" value="radical_SAM_B12_BD"/>
    <property type="match status" value="1"/>
</dbReference>
<keyword evidence="5" id="KW-0479">Metal-binding</keyword>
<reference evidence="10 11" key="1">
    <citation type="journal article" date="2015" name="Nature">
        <title>rRNA introns, odd ribosomes, and small enigmatic genomes across a large radiation of phyla.</title>
        <authorList>
            <person name="Brown C.T."/>
            <person name="Hug L.A."/>
            <person name="Thomas B.C."/>
            <person name="Sharon I."/>
            <person name="Castelle C.J."/>
            <person name="Singh A."/>
            <person name="Wilkins M.J."/>
            <person name="Williams K.H."/>
            <person name="Banfield J.F."/>
        </authorList>
    </citation>
    <scope>NUCLEOTIDE SEQUENCE [LARGE SCALE GENOMIC DNA]</scope>
</reference>
<feature type="domain" description="B12-binding" evidence="8">
    <location>
        <begin position="1"/>
        <end position="132"/>
    </location>
</feature>
<dbReference type="AlphaFoldDB" id="A0A0G1D3W4"/>
<comment type="caution">
    <text evidence="10">The sequence shown here is derived from an EMBL/GenBank/DDBJ whole genome shotgun (WGS) entry which is preliminary data.</text>
</comment>
<organism evidence="10 11">
    <name type="scientific">Candidatus Magasanikbacteria bacterium GW2011_GWA2_42_32</name>
    <dbReference type="NCBI Taxonomy" id="1619039"/>
    <lineage>
        <taxon>Bacteria</taxon>
        <taxon>Candidatus Magasanikiibacteriota</taxon>
    </lineage>
</organism>
<keyword evidence="3" id="KW-0808">Transferase</keyword>
<dbReference type="GO" id="GO:0003824">
    <property type="term" value="F:catalytic activity"/>
    <property type="evidence" value="ECO:0007669"/>
    <property type="project" value="InterPro"/>
</dbReference>
<evidence type="ECO:0000259" key="8">
    <source>
        <dbReference type="PROSITE" id="PS51332"/>
    </source>
</evidence>
<feature type="domain" description="Radical SAM core" evidence="9">
    <location>
        <begin position="179"/>
        <end position="414"/>
    </location>
</feature>
<keyword evidence="2" id="KW-0489">Methyltransferase</keyword>
<accession>A0A0G1D3W4</accession>
<evidence type="ECO:0000256" key="4">
    <source>
        <dbReference type="ARBA" id="ARBA00022691"/>
    </source>
</evidence>
<dbReference type="SFLD" id="SFLDS00029">
    <property type="entry name" value="Radical_SAM"/>
    <property type="match status" value="1"/>
</dbReference>
<keyword evidence="4" id="KW-0949">S-adenosyl-L-methionine</keyword>